<feature type="signal peptide" evidence="1">
    <location>
        <begin position="1"/>
        <end position="24"/>
    </location>
</feature>
<comment type="caution">
    <text evidence="3">The sequence shown here is derived from an EMBL/GenBank/DDBJ whole genome shotgun (WGS) entry which is preliminary data.</text>
</comment>
<dbReference type="Pfam" id="PF13385">
    <property type="entry name" value="Laminin_G_3"/>
    <property type="match status" value="1"/>
</dbReference>
<accession>A0AAN9YU19</accession>
<dbReference type="AlphaFoldDB" id="A0AAN9YU19"/>
<dbReference type="GO" id="GO:0005975">
    <property type="term" value="P:carbohydrate metabolic process"/>
    <property type="evidence" value="ECO:0007669"/>
    <property type="project" value="InterPro"/>
</dbReference>
<dbReference type="InterPro" id="IPR013320">
    <property type="entry name" value="ConA-like_dom_sf"/>
</dbReference>
<dbReference type="PROSITE" id="PS51762">
    <property type="entry name" value="GH16_2"/>
    <property type="match status" value="1"/>
</dbReference>
<proteinExistence type="predicted"/>
<name>A0AAN9YU19_9PEZI</name>
<dbReference type="GO" id="GO:0004553">
    <property type="term" value="F:hydrolase activity, hydrolyzing O-glycosyl compounds"/>
    <property type="evidence" value="ECO:0007669"/>
    <property type="project" value="InterPro"/>
</dbReference>
<dbReference type="InterPro" id="IPR000757">
    <property type="entry name" value="Beta-glucanase-like"/>
</dbReference>
<evidence type="ECO:0000313" key="3">
    <source>
        <dbReference type="EMBL" id="KAK7754294.1"/>
    </source>
</evidence>
<dbReference type="SUPFAM" id="SSF49899">
    <property type="entry name" value="Concanavalin A-like lectins/glucanases"/>
    <property type="match status" value="1"/>
</dbReference>
<gene>
    <name evidence="3" type="ORF">SLS62_003587</name>
</gene>
<sequence>MYSIAHCLNAVILMASLYVPGLLAAAHSLDSSTRTSHVTRATFRDDFDAFSTNAWSCEYTCPVVEGGKARFRLRSGVPPDSPGSWSKARYKAQRFTSGNFTVSFSLTARPTEQPVWWGVALWDDGPNDFSEINFGYTTDQSFSDTQLYFESARRGNARSVAVDVGVDLYSEEYHTATLEYDADHVAFFFDGEKVGEITDRSFIPTDPMDLLLGPRLVTGGEPLTEGFTQSIDWVEILS</sequence>
<keyword evidence="1" id="KW-0732">Signal</keyword>
<evidence type="ECO:0000259" key="2">
    <source>
        <dbReference type="PROSITE" id="PS51762"/>
    </source>
</evidence>
<feature type="chain" id="PRO_5042978430" description="GH16 domain-containing protein" evidence="1">
    <location>
        <begin position="25"/>
        <end position="238"/>
    </location>
</feature>
<dbReference type="EMBL" id="JAKJXP020000021">
    <property type="protein sequence ID" value="KAK7754294.1"/>
    <property type="molecule type" value="Genomic_DNA"/>
</dbReference>
<reference evidence="3 4" key="1">
    <citation type="submission" date="2024-02" db="EMBL/GenBank/DDBJ databases">
        <title>De novo assembly and annotation of 12 fungi associated with fruit tree decline syndrome in Ontario, Canada.</title>
        <authorList>
            <person name="Sulman M."/>
            <person name="Ellouze W."/>
            <person name="Ilyukhin E."/>
        </authorList>
    </citation>
    <scope>NUCLEOTIDE SEQUENCE [LARGE SCALE GENOMIC DNA]</scope>
    <source>
        <strain evidence="3 4">M11/M66-122</strain>
    </source>
</reference>
<organism evidence="3 4">
    <name type="scientific">Diatrype stigma</name>
    <dbReference type="NCBI Taxonomy" id="117547"/>
    <lineage>
        <taxon>Eukaryota</taxon>
        <taxon>Fungi</taxon>
        <taxon>Dikarya</taxon>
        <taxon>Ascomycota</taxon>
        <taxon>Pezizomycotina</taxon>
        <taxon>Sordariomycetes</taxon>
        <taxon>Xylariomycetidae</taxon>
        <taxon>Xylariales</taxon>
        <taxon>Diatrypaceae</taxon>
        <taxon>Diatrype</taxon>
    </lineage>
</organism>
<feature type="domain" description="GH16" evidence="2">
    <location>
        <begin position="29"/>
        <end position="238"/>
    </location>
</feature>
<dbReference type="Proteomes" id="UP001320420">
    <property type="component" value="Unassembled WGS sequence"/>
</dbReference>
<dbReference type="Gene3D" id="2.60.120.200">
    <property type="match status" value="1"/>
</dbReference>
<keyword evidence="4" id="KW-1185">Reference proteome</keyword>
<evidence type="ECO:0000256" key="1">
    <source>
        <dbReference type="SAM" id="SignalP"/>
    </source>
</evidence>
<protein>
    <recommendedName>
        <fullName evidence="2">GH16 domain-containing protein</fullName>
    </recommendedName>
</protein>
<evidence type="ECO:0000313" key="4">
    <source>
        <dbReference type="Proteomes" id="UP001320420"/>
    </source>
</evidence>